<evidence type="ECO:0000256" key="1">
    <source>
        <dbReference type="SAM" id="Phobius"/>
    </source>
</evidence>
<accession>A0ABV2WUQ5</accession>
<comment type="caution">
    <text evidence="2">The sequence shown here is derived from an EMBL/GenBank/DDBJ whole genome shotgun (WGS) entry which is preliminary data.</text>
</comment>
<keyword evidence="1" id="KW-0472">Membrane</keyword>
<feature type="transmembrane region" description="Helical" evidence="1">
    <location>
        <begin position="23"/>
        <end position="56"/>
    </location>
</feature>
<dbReference type="EMBL" id="JBEYBF010000016">
    <property type="protein sequence ID" value="MEU1954617.1"/>
    <property type="molecule type" value="Genomic_DNA"/>
</dbReference>
<evidence type="ECO:0000313" key="2">
    <source>
        <dbReference type="EMBL" id="MEU1954617.1"/>
    </source>
</evidence>
<evidence type="ECO:0008006" key="4">
    <source>
        <dbReference type="Google" id="ProtNLM"/>
    </source>
</evidence>
<keyword evidence="1" id="KW-0812">Transmembrane</keyword>
<sequence length="65" mass="6573">MSASPDVEATRPSPREPRPVHPLLALVVAVTIAVGAGVLAGWAAAATILIAILGLFTAYRGANLP</sequence>
<keyword evidence="3" id="KW-1185">Reference proteome</keyword>
<organism evidence="2 3">
    <name type="scientific">Nocardia rhamnosiphila</name>
    <dbReference type="NCBI Taxonomy" id="426716"/>
    <lineage>
        <taxon>Bacteria</taxon>
        <taxon>Bacillati</taxon>
        <taxon>Actinomycetota</taxon>
        <taxon>Actinomycetes</taxon>
        <taxon>Mycobacteriales</taxon>
        <taxon>Nocardiaceae</taxon>
        <taxon>Nocardia</taxon>
    </lineage>
</organism>
<dbReference type="RefSeq" id="WP_156059238.1">
    <property type="nucleotide sequence ID" value="NZ_JBEXYG010000023.1"/>
</dbReference>
<keyword evidence="1" id="KW-1133">Transmembrane helix</keyword>
<proteinExistence type="predicted"/>
<protein>
    <recommendedName>
        <fullName evidence="4">Phosphatidate cytidylyltransferase</fullName>
    </recommendedName>
</protein>
<dbReference type="GeneID" id="96248469"/>
<gene>
    <name evidence="2" type="ORF">ABZ510_22455</name>
</gene>
<name>A0ABV2WUQ5_9NOCA</name>
<reference evidence="2 3" key="1">
    <citation type="submission" date="2024-06" db="EMBL/GenBank/DDBJ databases">
        <title>The Natural Products Discovery Center: Release of the First 8490 Sequenced Strains for Exploring Actinobacteria Biosynthetic Diversity.</title>
        <authorList>
            <person name="Kalkreuter E."/>
            <person name="Kautsar S.A."/>
            <person name="Yang D."/>
            <person name="Bader C.D."/>
            <person name="Teijaro C.N."/>
            <person name="Fluegel L."/>
            <person name="Davis C.M."/>
            <person name="Simpson J.R."/>
            <person name="Lauterbach L."/>
            <person name="Steele A.D."/>
            <person name="Gui C."/>
            <person name="Meng S."/>
            <person name="Li G."/>
            <person name="Viehrig K."/>
            <person name="Ye F."/>
            <person name="Su P."/>
            <person name="Kiefer A.F."/>
            <person name="Nichols A."/>
            <person name="Cepeda A.J."/>
            <person name="Yan W."/>
            <person name="Fan B."/>
            <person name="Jiang Y."/>
            <person name="Adhikari A."/>
            <person name="Zheng C.-J."/>
            <person name="Schuster L."/>
            <person name="Cowan T.M."/>
            <person name="Smanski M.J."/>
            <person name="Chevrette M.G."/>
            <person name="De Carvalho L.P.S."/>
            <person name="Shen B."/>
        </authorList>
    </citation>
    <scope>NUCLEOTIDE SEQUENCE [LARGE SCALE GENOMIC DNA]</scope>
    <source>
        <strain evidence="2 3">NPDC019708</strain>
    </source>
</reference>
<evidence type="ECO:0000313" key="3">
    <source>
        <dbReference type="Proteomes" id="UP001550628"/>
    </source>
</evidence>
<dbReference type="Proteomes" id="UP001550628">
    <property type="component" value="Unassembled WGS sequence"/>
</dbReference>